<evidence type="ECO:0000313" key="4">
    <source>
        <dbReference type="EMBL" id="PRH76048.1"/>
    </source>
</evidence>
<dbReference type="GO" id="GO:0046872">
    <property type="term" value="F:metal ion binding"/>
    <property type="evidence" value="ECO:0007669"/>
    <property type="project" value="UniProtKB-KW"/>
</dbReference>
<keyword evidence="5" id="KW-1185">Reference proteome</keyword>
<feature type="compositionally biased region" description="Low complexity" evidence="3">
    <location>
        <begin position="9"/>
        <end position="20"/>
    </location>
</feature>
<dbReference type="PANTHER" id="PTHR33542">
    <property type="entry name" value="SIROHYDROCHLORIN FERROCHELATASE, CHLOROPLASTIC"/>
    <property type="match status" value="1"/>
</dbReference>
<dbReference type="Proteomes" id="UP000239322">
    <property type="component" value="Unassembled WGS sequence"/>
</dbReference>
<dbReference type="CDD" id="cd03416">
    <property type="entry name" value="CbiX_SirB_N"/>
    <property type="match status" value="1"/>
</dbReference>
<reference evidence="4 5" key="1">
    <citation type="submission" date="2018-03" db="EMBL/GenBank/DDBJ databases">
        <title>Novel Streptomyces sp. from soil.</title>
        <authorList>
            <person name="Tan G.Y.A."/>
            <person name="Lee Z.Y."/>
        </authorList>
    </citation>
    <scope>NUCLEOTIDE SEQUENCE [LARGE SCALE GENOMIC DNA]</scope>
    <source>
        <strain evidence="4 5">ST5x</strain>
    </source>
</reference>
<dbReference type="Pfam" id="PF01903">
    <property type="entry name" value="CbiX"/>
    <property type="match status" value="3"/>
</dbReference>
<dbReference type="SUPFAM" id="SSF53800">
    <property type="entry name" value="Chelatase"/>
    <property type="match status" value="2"/>
</dbReference>
<dbReference type="InterPro" id="IPR002762">
    <property type="entry name" value="CbiX-like"/>
</dbReference>
<dbReference type="EMBL" id="PVLV01000589">
    <property type="protein sequence ID" value="PRH76048.1"/>
    <property type="molecule type" value="Genomic_DNA"/>
</dbReference>
<proteinExistence type="predicted"/>
<organism evidence="4 5">
    <name type="scientific">Streptomyces solincola</name>
    <dbReference type="NCBI Taxonomy" id="2100817"/>
    <lineage>
        <taxon>Bacteria</taxon>
        <taxon>Bacillati</taxon>
        <taxon>Actinomycetota</taxon>
        <taxon>Actinomycetes</taxon>
        <taxon>Kitasatosporales</taxon>
        <taxon>Streptomycetaceae</taxon>
        <taxon>Streptomyces</taxon>
    </lineage>
</organism>
<evidence type="ECO:0000256" key="3">
    <source>
        <dbReference type="SAM" id="MobiDB-lite"/>
    </source>
</evidence>
<dbReference type="InterPro" id="IPR050963">
    <property type="entry name" value="Sirohydro_Cobaltochel/CbiX"/>
</dbReference>
<feature type="region of interest" description="Disordered" evidence="3">
    <location>
        <begin position="1"/>
        <end position="20"/>
    </location>
</feature>
<sequence>MDAATLDHAGAGPPWAAPAGRPPALVAVAHGSRDPRALPTVRALLDAVRALRPWLPVRLGHIELNEPLLDRALADPALAPDPETAPGPAAAHHESAPDAVRPPEAVPAPDAVLVPLLYGPGHHVRHDLPRAAARAPHLRVRTAEPLGGDPLLARALHGRLSEAGWRPGDAARPDTAVVLAAAGSRDPGSAAAVRRTARLLAARLGGGVPVVAAYASAAAPGVPEAVAALTARGRPRIAVASCFTAPGLFATRAAEAAPWLAAAPLGPHPALAELVLRRYDQALAAGPVVHPGDQRRQPACR</sequence>
<keyword evidence="1" id="KW-0479">Metal-binding</keyword>
<dbReference type="PANTHER" id="PTHR33542:SF5">
    <property type="entry name" value="FERROCHELATASE CHE1"/>
    <property type="match status" value="1"/>
</dbReference>
<accession>A0A2S9PNM7</accession>
<evidence type="ECO:0000256" key="2">
    <source>
        <dbReference type="ARBA" id="ARBA00023239"/>
    </source>
</evidence>
<evidence type="ECO:0000313" key="5">
    <source>
        <dbReference type="Proteomes" id="UP000239322"/>
    </source>
</evidence>
<gene>
    <name evidence="4" type="ORF">C6N75_27745</name>
</gene>
<dbReference type="GO" id="GO:0016829">
    <property type="term" value="F:lyase activity"/>
    <property type="evidence" value="ECO:0007669"/>
    <property type="project" value="UniProtKB-KW"/>
</dbReference>
<name>A0A2S9PNM7_9ACTN</name>
<keyword evidence="2" id="KW-0456">Lyase</keyword>
<dbReference type="AlphaFoldDB" id="A0A2S9PNM7"/>
<dbReference type="OrthoDB" id="7345302at2"/>
<dbReference type="Gene3D" id="3.40.50.1400">
    <property type="match status" value="2"/>
</dbReference>
<comment type="caution">
    <text evidence="4">The sequence shown here is derived from an EMBL/GenBank/DDBJ whole genome shotgun (WGS) entry which is preliminary data.</text>
</comment>
<evidence type="ECO:0000256" key="1">
    <source>
        <dbReference type="ARBA" id="ARBA00022723"/>
    </source>
</evidence>
<protein>
    <submittedName>
        <fullName evidence="4">Sirohydrochlorin chelatase</fullName>
    </submittedName>
</protein>
<feature type="region of interest" description="Disordered" evidence="3">
    <location>
        <begin position="77"/>
        <end position="106"/>
    </location>
</feature>
<dbReference type="RefSeq" id="WP_105871618.1">
    <property type="nucleotide sequence ID" value="NZ_PVLV01000589.1"/>
</dbReference>